<feature type="transmembrane region" description="Helical" evidence="2">
    <location>
        <begin position="12"/>
        <end position="34"/>
    </location>
</feature>
<comment type="caution">
    <text evidence="3">The sequence shown here is derived from an EMBL/GenBank/DDBJ whole genome shotgun (WGS) entry which is preliminary data.</text>
</comment>
<sequence length="221" mass="22119">MQLDSRPTPPPASWGSFLGAFALGIVVGAVGTVMHRSMRPWGLVICLVLVLTSAVAVRAWGGRRAWTGYAAALTATVWVLSTEGPGGDVLVPSGQNIGWVWMIGAPVVAVIVALLPAAVFDDRLRPVRGGASGGAVGPGGPLPSAGWPQPTATEPGWPQPTSGWPHPASAEPGGSRPASSDGAWSQQRPVDPGWPPTRPSGTAEPGAGPSAGGPSAGGPSA</sequence>
<feature type="transmembrane region" description="Helical" evidence="2">
    <location>
        <begin position="41"/>
        <end position="60"/>
    </location>
</feature>
<dbReference type="EMBL" id="JAUCGQ010000001">
    <property type="protein sequence ID" value="MDM7855660.1"/>
    <property type="molecule type" value="Genomic_DNA"/>
</dbReference>
<keyword evidence="2" id="KW-0812">Transmembrane</keyword>
<proteinExistence type="predicted"/>
<keyword evidence="2" id="KW-1133">Transmembrane helix</keyword>
<dbReference type="Proteomes" id="UP001529338">
    <property type="component" value="Unassembled WGS sequence"/>
</dbReference>
<reference evidence="3 4" key="1">
    <citation type="submission" date="2023-06" db="EMBL/GenBank/DDBJ databases">
        <title>Cellulomonas sp. MW4 Whole genome sequence.</title>
        <authorList>
            <person name="Park S."/>
        </authorList>
    </citation>
    <scope>NUCLEOTIDE SEQUENCE [LARGE SCALE GENOMIC DNA]</scope>
    <source>
        <strain evidence="3 4">MW4</strain>
    </source>
</reference>
<dbReference type="RefSeq" id="WP_289455517.1">
    <property type="nucleotide sequence ID" value="NZ_JAUCGQ010000001.1"/>
</dbReference>
<evidence type="ECO:0000256" key="2">
    <source>
        <dbReference type="SAM" id="Phobius"/>
    </source>
</evidence>
<keyword evidence="2" id="KW-0472">Membrane</keyword>
<feature type="compositionally biased region" description="Gly residues" evidence="1">
    <location>
        <begin position="130"/>
        <end position="139"/>
    </location>
</feature>
<protein>
    <submittedName>
        <fullName evidence="3">DUF6113 family protein</fullName>
    </submittedName>
</protein>
<feature type="region of interest" description="Disordered" evidence="1">
    <location>
        <begin position="130"/>
        <end position="221"/>
    </location>
</feature>
<evidence type="ECO:0000313" key="3">
    <source>
        <dbReference type="EMBL" id="MDM7855660.1"/>
    </source>
</evidence>
<feature type="compositionally biased region" description="Gly residues" evidence="1">
    <location>
        <begin position="209"/>
        <end position="221"/>
    </location>
</feature>
<evidence type="ECO:0000256" key="1">
    <source>
        <dbReference type="SAM" id="MobiDB-lite"/>
    </source>
</evidence>
<keyword evidence="4" id="KW-1185">Reference proteome</keyword>
<feature type="transmembrane region" description="Helical" evidence="2">
    <location>
        <begin position="99"/>
        <end position="120"/>
    </location>
</feature>
<accession>A0ABT7SHL4</accession>
<organism evidence="3 4">
    <name type="scientific">Cellulomonas alba</name>
    <dbReference type="NCBI Taxonomy" id="3053467"/>
    <lineage>
        <taxon>Bacteria</taxon>
        <taxon>Bacillati</taxon>
        <taxon>Actinomycetota</taxon>
        <taxon>Actinomycetes</taxon>
        <taxon>Micrococcales</taxon>
        <taxon>Cellulomonadaceae</taxon>
        <taxon>Cellulomonas</taxon>
    </lineage>
</organism>
<gene>
    <name evidence="3" type="ORF">QRT04_12040</name>
</gene>
<feature type="compositionally biased region" description="Low complexity" evidence="1">
    <location>
        <begin position="199"/>
        <end position="208"/>
    </location>
</feature>
<name>A0ABT7SHL4_9CELL</name>
<evidence type="ECO:0000313" key="4">
    <source>
        <dbReference type="Proteomes" id="UP001529338"/>
    </source>
</evidence>